<dbReference type="PANTHER" id="PTHR39339:SF1">
    <property type="entry name" value="CHAD DOMAIN-CONTAINING PROTEIN"/>
    <property type="match status" value="1"/>
</dbReference>
<protein>
    <submittedName>
        <fullName evidence="4">CHAD domain-containing protein</fullName>
    </submittedName>
</protein>
<proteinExistence type="predicted"/>
<dbReference type="InterPro" id="IPR038186">
    <property type="entry name" value="CHAD_dom_sf"/>
</dbReference>
<reference evidence="4" key="1">
    <citation type="submission" date="2021-05" db="EMBL/GenBank/DDBJ databases">
        <authorList>
            <person name="Pietrasiak N."/>
            <person name="Ward R."/>
            <person name="Stajich J.E."/>
            <person name="Kurbessoian T."/>
        </authorList>
    </citation>
    <scope>NUCLEOTIDE SEQUENCE</scope>
    <source>
        <strain evidence="4">GSE-TBD4-15B</strain>
    </source>
</reference>
<feature type="domain" description="CHAD" evidence="3">
    <location>
        <begin position="41"/>
        <end position="326"/>
    </location>
</feature>
<feature type="region of interest" description="Disordered" evidence="2">
    <location>
        <begin position="1"/>
        <end position="30"/>
    </location>
</feature>
<dbReference type="PROSITE" id="PS51708">
    <property type="entry name" value="CHAD"/>
    <property type="match status" value="1"/>
</dbReference>
<reference evidence="4" key="2">
    <citation type="journal article" date="2022" name="Microbiol. Resour. Announc.">
        <title>Metagenome Sequencing to Explore Phylogenomics of Terrestrial Cyanobacteria.</title>
        <authorList>
            <person name="Ward R.D."/>
            <person name="Stajich J.E."/>
            <person name="Johansen J.R."/>
            <person name="Huntemann M."/>
            <person name="Clum A."/>
            <person name="Foster B."/>
            <person name="Foster B."/>
            <person name="Roux S."/>
            <person name="Palaniappan K."/>
            <person name="Varghese N."/>
            <person name="Mukherjee S."/>
            <person name="Reddy T.B.K."/>
            <person name="Daum C."/>
            <person name="Copeland A."/>
            <person name="Chen I.A."/>
            <person name="Ivanova N.N."/>
            <person name="Kyrpides N.C."/>
            <person name="Shapiro N."/>
            <person name="Eloe-Fadrosh E.A."/>
            <person name="Pietrasiak N."/>
        </authorList>
    </citation>
    <scope>NUCLEOTIDE SEQUENCE</scope>
    <source>
        <strain evidence="4">GSE-TBD4-15B</strain>
    </source>
</reference>
<evidence type="ECO:0000313" key="5">
    <source>
        <dbReference type="Proteomes" id="UP000707356"/>
    </source>
</evidence>
<organism evidence="4 5">
    <name type="scientific">Pegethrix bostrychoides GSE-TBD4-15B</name>
    <dbReference type="NCBI Taxonomy" id="2839662"/>
    <lineage>
        <taxon>Bacteria</taxon>
        <taxon>Bacillati</taxon>
        <taxon>Cyanobacteriota</taxon>
        <taxon>Cyanophyceae</taxon>
        <taxon>Oculatellales</taxon>
        <taxon>Oculatellaceae</taxon>
        <taxon>Pegethrix</taxon>
    </lineage>
</organism>
<comment type="caution">
    <text evidence="4">The sequence shown here is derived from an EMBL/GenBank/DDBJ whole genome shotgun (WGS) entry which is preliminary data.</text>
</comment>
<dbReference type="SMART" id="SM00880">
    <property type="entry name" value="CHAD"/>
    <property type="match status" value="1"/>
</dbReference>
<dbReference type="Pfam" id="PF05235">
    <property type="entry name" value="CHAD"/>
    <property type="match status" value="1"/>
</dbReference>
<sequence>MAKSAVKASQKTPAKQAAQKPEAQAEQRVEVQPVPSAMAASLTLGDYALTLITKQYHRLVKQEAGVLEDADPEYLHQMRVNSRRLRTALQVFEPVVKLPKSAQAKRIQALAKTLGSLRDLDVQIEALREQYRPLISAAEHPATDQAIERLQARRKKAFKRVEQTLADAKYCDLKAAYKDWLAQPLYQPLAQISLAAALPDLLSPLLSELLLHPGWWAEPEDEETLHELRKTCKHARYQAEFFADFYGADFQGWVSELKQLQSDLGAVQDAHVLLGLLDLDPKRSPDLLQVIQNQRQTALLGWNSLKAKYTDAAFRYSLYQMMLTPA</sequence>
<evidence type="ECO:0000256" key="2">
    <source>
        <dbReference type="SAM" id="MobiDB-lite"/>
    </source>
</evidence>
<gene>
    <name evidence="4" type="ORF">KME07_14770</name>
</gene>
<keyword evidence="1" id="KW-0175">Coiled coil</keyword>
<dbReference type="Gene3D" id="1.40.20.10">
    <property type="entry name" value="CHAD domain"/>
    <property type="match status" value="1"/>
</dbReference>
<dbReference type="InterPro" id="IPR007899">
    <property type="entry name" value="CHAD_dom"/>
</dbReference>
<evidence type="ECO:0000256" key="1">
    <source>
        <dbReference type="SAM" id="Coils"/>
    </source>
</evidence>
<dbReference type="AlphaFoldDB" id="A0A951PBV5"/>
<dbReference type="EMBL" id="JAHHHV010000070">
    <property type="protein sequence ID" value="MBW4466684.1"/>
    <property type="molecule type" value="Genomic_DNA"/>
</dbReference>
<evidence type="ECO:0000313" key="4">
    <source>
        <dbReference type="EMBL" id="MBW4466684.1"/>
    </source>
</evidence>
<feature type="compositionally biased region" description="Low complexity" evidence="2">
    <location>
        <begin position="7"/>
        <end position="22"/>
    </location>
</feature>
<accession>A0A951PBV5</accession>
<evidence type="ECO:0000259" key="3">
    <source>
        <dbReference type="PROSITE" id="PS51708"/>
    </source>
</evidence>
<feature type="coiled-coil region" evidence="1">
    <location>
        <begin position="110"/>
        <end position="167"/>
    </location>
</feature>
<dbReference type="PANTHER" id="PTHR39339">
    <property type="entry name" value="SLR1444 PROTEIN"/>
    <property type="match status" value="1"/>
</dbReference>
<name>A0A951PBV5_9CYAN</name>
<dbReference type="Proteomes" id="UP000707356">
    <property type="component" value="Unassembled WGS sequence"/>
</dbReference>